<evidence type="ECO:0000313" key="2">
    <source>
        <dbReference type="EMBL" id="RVW73595.1"/>
    </source>
</evidence>
<evidence type="ECO:0000313" key="3">
    <source>
        <dbReference type="Proteomes" id="UP000288805"/>
    </source>
</evidence>
<dbReference type="PANTHER" id="PTHR11439:SF467">
    <property type="entry name" value="INTEGRASE CATALYTIC DOMAIN-CONTAINING PROTEIN"/>
    <property type="match status" value="1"/>
</dbReference>
<sequence length="260" mass="29913">MSCKESELWHNDIKEEMSFVRCNDVWDLVELPIGAKAIGCKWVFKTKKDSLGNIERYKARILTLIWNCNKWMLKTAFLNGELEEEVYMKQPEGFPLVMVKQFLSKNFDMKDMGEASYVIDIKIHRDGFQVSRPDIAFAVGILGQYQSNPAEFISCFEATSHGVWLKSFISGLRIMDSISRPLSIYCDNSSAVFMAKNNKSENRSKHIDIKYLAIRERIKEKKVVIEHISIELMIADPLTKGMPLLKFKDHVVNMGLSSLM</sequence>
<comment type="caution">
    <text evidence="2">The sequence shown here is derived from an EMBL/GenBank/DDBJ whole genome shotgun (WGS) entry which is preliminary data.</text>
</comment>
<dbReference type="Pfam" id="PF07727">
    <property type="entry name" value="RVT_2"/>
    <property type="match status" value="1"/>
</dbReference>
<reference evidence="2 3" key="1">
    <citation type="journal article" date="2018" name="PLoS Genet.">
        <title>Population sequencing reveals clonal diversity and ancestral inbreeding in the grapevine cultivar Chardonnay.</title>
        <authorList>
            <person name="Roach M.J."/>
            <person name="Johnson D.L."/>
            <person name="Bohlmann J."/>
            <person name="van Vuuren H.J."/>
            <person name="Jones S.J."/>
            <person name="Pretorius I.S."/>
            <person name="Schmidt S.A."/>
            <person name="Borneman A.R."/>
        </authorList>
    </citation>
    <scope>NUCLEOTIDE SEQUENCE [LARGE SCALE GENOMIC DNA]</scope>
    <source>
        <strain evidence="3">cv. Chardonnay</strain>
        <tissue evidence="2">Leaf</tissue>
    </source>
</reference>
<dbReference type="EMBL" id="QGNW01000388">
    <property type="protein sequence ID" value="RVW73595.1"/>
    <property type="molecule type" value="Genomic_DNA"/>
</dbReference>
<organism evidence="2 3">
    <name type="scientific">Vitis vinifera</name>
    <name type="common">Grape</name>
    <dbReference type="NCBI Taxonomy" id="29760"/>
    <lineage>
        <taxon>Eukaryota</taxon>
        <taxon>Viridiplantae</taxon>
        <taxon>Streptophyta</taxon>
        <taxon>Embryophyta</taxon>
        <taxon>Tracheophyta</taxon>
        <taxon>Spermatophyta</taxon>
        <taxon>Magnoliopsida</taxon>
        <taxon>eudicotyledons</taxon>
        <taxon>Gunneridae</taxon>
        <taxon>Pentapetalae</taxon>
        <taxon>rosids</taxon>
        <taxon>Vitales</taxon>
        <taxon>Vitaceae</taxon>
        <taxon>Viteae</taxon>
        <taxon>Vitis</taxon>
    </lineage>
</organism>
<name>A0A438GN02_VITVI</name>
<evidence type="ECO:0000259" key="1">
    <source>
        <dbReference type="Pfam" id="PF07727"/>
    </source>
</evidence>
<dbReference type="PANTHER" id="PTHR11439">
    <property type="entry name" value="GAG-POL-RELATED RETROTRANSPOSON"/>
    <property type="match status" value="1"/>
</dbReference>
<gene>
    <name evidence="2" type="primary">GIP_83</name>
    <name evidence="2" type="ORF">CK203_055139</name>
</gene>
<accession>A0A438GN02</accession>
<protein>
    <submittedName>
        <fullName evidence="2">Copia protein</fullName>
    </submittedName>
</protein>
<dbReference type="CDD" id="cd09272">
    <property type="entry name" value="RNase_HI_RT_Ty1"/>
    <property type="match status" value="1"/>
</dbReference>
<proteinExistence type="predicted"/>
<dbReference type="InterPro" id="IPR013103">
    <property type="entry name" value="RVT_2"/>
</dbReference>
<dbReference type="AlphaFoldDB" id="A0A438GN02"/>
<feature type="domain" description="Reverse transcriptase Ty1/copia-type" evidence="1">
    <location>
        <begin position="23"/>
        <end position="62"/>
    </location>
</feature>
<dbReference type="Proteomes" id="UP000288805">
    <property type="component" value="Unassembled WGS sequence"/>
</dbReference>